<dbReference type="InterPro" id="IPR029044">
    <property type="entry name" value="Nucleotide-diphossugar_trans"/>
</dbReference>
<dbReference type="Proteomes" id="UP000177376">
    <property type="component" value="Unassembled WGS sequence"/>
</dbReference>
<dbReference type="EMBL" id="MHIM01000023">
    <property type="protein sequence ID" value="OGY52200.1"/>
    <property type="molecule type" value="Genomic_DNA"/>
</dbReference>
<evidence type="ECO:0000256" key="1">
    <source>
        <dbReference type="ARBA" id="ARBA00022679"/>
    </source>
</evidence>
<dbReference type="InterPro" id="IPR050065">
    <property type="entry name" value="GlmU-like"/>
</dbReference>
<evidence type="ECO:0000313" key="5">
    <source>
        <dbReference type="Proteomes" id="UP000177376"/>
    </source>
</evidence>
<dbReference type="InterPro" id="IPR025877">
    <property type="entry name" value="MobA-like_NTP_Trfase"/>
</dbReference>
<evidence type="ECO:0000313" key="4">
    <source>
        <dbReference type="EMBL" id="OGY52200.1"/>
    </source>
</evidence>
<organism evidence="4 5">
    <name type="scientific">Candidatus Buchananbacteria bacterium RIFCSPLOWO2_01_FULL_39_33</name>
    <dbReference type="NCBI Taxonomy" id="1797543"/>
    <lineage>
        <taxon>Bacteria</taxon>
        <taxon>Candidatus Buchananiibacteriota</taxon>
    </lineage>
</organism>
<gene>
    <name evidence="4" type="ORF">A3A02_03350</name>
</gene>
<dbReference type="PANTHER" id="PTHR43584:SF8">
    <property type="entry name" value="N-ACETYLMURAMATE ALPHA-1-PHOSPHATE URIDYLYLTRANSFERASE"/>
    <property type="match status" value="1"/>
</dbReference>
<protein>
    <recommendedName>
        <fullName evidence="3">MobA-like NTP transferase domain-containing protein</fullName>
    </recommendedName>
</protein>
<reference evidence="4 5" key="1">
    <citation type="journal article" date="2016" name="Nat. Commun.">
        <title>Thousands of microbial genomes shed light on interconnected biogeochemical processes in an aquifer system.</title>
        <authorList>
            <person name="Anantharaman K."/>
            <person name="Brown C.T."/>
            <person name="Hug L.A."/>
            <person name="Sharon I."/>
            <person name="Castelle C.J."/>
            <person name="Probst A.J."/>
            <person name="Thomas B.C."/>
            <person name="Singh A."/>
            <person name="Wilkins M.J."/>
            <person name="Karaoz U."/>
            <person name="Brodie E.L."/>
            <person name="Williams K.H."/>
            <person name="Hubbard S.S."/>
            <person name="Banfield J.F."/>
        </authorList>
    </citation>
    <scope>NUCLEOTIDE SEQUENCE [LARGE SCALE GENOMIC DNA]</scope>
</reference>
<dbReference type="SUPFAM" id="SSF53448">
    <property type="entry name" value="Nucleotide-diphospho-sugar transferases"/>
    <property type="match status" value="1"/>
</dbReference>
<feature type="domain" description="MobA-like NTP transferase" evidence="3">
    <location>
        <begin position="7"/>
        <end position="128"/>
    </location>
</feature>
<evidence type="ECO:0000259" key="3">
    <source>
        <dbReference type="Pfam" id="PF12804"/>
    </source>
</evidence>
<dbReference type="AlphaFoldDB" id="A0A1G1YKJ8"/>
<keyword evidence="2" id="KW-0548">Nucleotidyltransferase</keyword>
<proteinExistence type="predicted"/>
<sequence length="231" mass="26202">MYKNVIGLIMAGGQSKRMESNIPKSLMKLNNKPIIWYSFKLLDEIGITEQIVSIPKNKDELYIQAINKIRPNIKCVADCVPQKGNAAGLASALPILNIEHDIIIVIHPDSSCLIKPDIIKAAINEYIKNDLLVSFGIKESGLIKAQQAKNNPEFEPETTGISILNKKWLKEKLNLLPIDTKSQEWRIEYLFEIINKESPHKLSLFIIPNQDYININTQSDLKIAELMLKKQ</sequence>
<dbReference type="PANTHER" id="PTHR43584">
    <property type="entry name" value="NUCLEOTIDYL TRANSFERASE"/>
    <property type="match status" value="1"/>
</dbReference>
<comment type="caution">
    <text evidence="4">The sequence shown here is derived from an EMBL/GenBank/DDBJ whole genome shotgun (WGS) entry which is preliminary data.</text>
</comment>
<accession>A0A1G1YKJ8</accession>
<dbReference type="Pfam" id="PF12804">
    <property type="entry name" value="NTP_transf_3"/>
    <property type="match status" value="1"/>
</dbReference>
<name>A0A1G1YKJ8_9BACT</name>
<keyword evidence="1" id="KW-0808">Transferase</keyword>
<evidence type="ECO:0000256" key="2">
    <source>
        <dbReference type="ARBA" id="ARBA00022695"/>
    </source>
</evidence>
<dbReference type="Gene3D" id="3.90.550.10">
    <property type="entry name" value="Spore Coat Polysaccharide Biosynthesis Protein SpsA, Chain A"/>
    <property type="match status" value="1"/>
</dbReference>
<dbReference type="GO" id="GO:0016779">
    <property type="term" value="F:nucleotidyltransferase activity"/>
    <property type="evidence" value="ECO:0007669"/>
    <property type="project" value="UniProtKB-KW"/>
</dbReference>